<accession>X0YVK1</accession>
<name>X0YVK1_9ZZZZ</name>
<protein>
    <submittedName>
        <fullName evidence="1">Uncharacterized protein</fullName>
    </submittedName>
</protein>
<sequence>KCEDFEKSSKTLLDKEIFQKWTTRVRSMLIEDEDFFKTKNKIIDLEPIWNLADF</sequence>
<proteinExistence type="predicted"/>
<gene>
    <name evidence="1" type="ORF">S01H1_67752</name>
</gene>
<organism evidence="1">
    <name type="scientific">marine sediment metagenome</name>
    <dbReference type="NCBI Taxonomy" id="412755"/>
    <lineage>
        <taxon>unclassified sequences</taxon>
        <taxon>metagenomes</taxon>
        <taxon>ecological metagenomes</taxon>
    </lineage>
</organism>
<dbReference type="EMBL" id="BARS01044891">
    <property type="protein sequence ID" value="GAG40636.1"/>
    <property type="molecule type" value="Genomic_DNA"/>
</dbReference>
<dbReference type="AlphaFoldDB" id="X0YVK1"/>
<evidence type="ECO:0000313" key="1">
    <source>
        <dbReference type="EMBL" id="GAG40636.1"/>
    </source>
</evidence>
<comment type="caution">
    <text evidence="1">The sequence shown here is derived from an EMBL/GenBank/DDBJ whole genome shotgun (WGS) entry which is preliminary data.</text>
</comment>
<reference evidence="1" key="1">
    <citation type="journal article" date="2014" name="Front. Microbiol.">
        <title>High frequency of phylogenetically diverse reductive dehalogenase-homologous genes in deep subseafloor sedimentary metagenomes.</title>
        <authorList>
            <person name="Kawai M."/>
            <person name="Futagami T."/>
            <person name="Toyoda A."/>
            <person name="Takaki Y."/>
            <person name="Nishi S."/>
            <person name="Hori S."/>
            <person name="Arai W."/>
            <person name="Tsubouchi T."/>
            <person name="Morono Y."/>
            <person name="Uchiyama I."/>
            <person name="Ito T."/>
            <person name="Fujiyama A."/>
            <person name="Inagaki F."/>
            <person name="Takami H."/>
        </authorList>
    </citation>
    <scope>NUCLEOTIDE SEQUENCE</scope>
    <source>
        <strain evidence="1">Expedition CK06-06</strain>
    </source>
</reference>
<feature type="non-terminal residue" evidence="1">
    <location>
        <position position="1"/>
    </location>
</feature>